<evidence type="ECO:0000313" key="2">
    <source>
        <dbReference type="Proteomes" id="UP000037460"/>
    </source>
</evidence>
<protein>
    <submittedName>
        <fullName evidence="1">Uncharacterized protein</fullName>
    </submittedName>
</protein>
<proteinExistence type="predicted"/>
<reference evidence="2" key="1">
    <citation type="journal article" date="2015" name="PLoS Genet.">
        <title>Genome Sequence and Transcriptome Analyses of Chrysochromulina tobin: Metabolic Tools for Enhanced Algal Fitness in the Prominent Order Prymnesiales (Haptophyceae).</title>
        <authorList>
            <person name="Hovde B.T."/>
            <person name="Deodato C.R."/>
            <person name="Hunsperger H.M."/>
            <person name="Ryken S.A."/>
            <person name="Yost W."/>
            <person name="Jha R.K."/>
            <person name="Patterson J."/>
            <person name="Monnat R.J. Jr."/>
            <person name="Barlow S.B."/>
            <person name="Starkenburg S.R."/>
            <person name="Cattolico R.A."/>
        </authorList>
    </citation>
    <scope>NUCLEOTIDE SEQUENCE</scope>
    <source>
        <strain evidence="2">CCMP291</strain>
    </source>
</reference>
<keyword evidence="2" id="KW-1185">Reference proteome</keyword>
<dbReference type="Pfam" id="PF04232">
    <property type="entry name" value="SpoVS"/>
    <property type="match status" value="1"/>
</dbReference>
<accession>A0A0M0K765</accession>
<name>A0A0M0K765_9EUKA</name>
<dbReference type="EMBL" id="JWZX01001288">
    <property type="protein sequence ID" value="KOO34233.1"/>
    <property type="molecule type" value="Genomic_DNA"/>
</dbReference>
<evidence type="ECO:0000313" key="1">
    <source>
        <dbReference type="EMBL" id="KOO34233.1"/>
    </source>
</evidence>
<dbReference type="Proteomes" id="UP000037460">
    <property type="component" value="Unassembled WGS sequence"/>
</dbReference>
<organism evidence="1 2">
    <name type="scientific">Chrysochromulina tobinii</name>
    <dbReference type="NCBI Taxonomy" id="1460289"/>
    <lineage>
        <taxon>Eukaryota</taxon>
        <taxon>Haptista</taxon>
        <taxon>Haptophyta</taxon>
        <taxon>Prymnesiophyceae</taxon>
        <taxon>Prymnesiales</taxon>
        <taxon>Chrysochromulinaceae</taxon>
        <taxon>Chrysochromulina</taxon>
    </lineage>
</organism>
<dbReference type="AlphaFoldDB" id="A0A0M0K765"/>
<sequence length="73" mass="7949">MAQRIRDGDQVACTTKGPVPVLIAVKAIAIANTYLADDGKQIKFTVSICDLENPEIRSDTVTSTYLHFALLAR</sequence>
<gene>
    <name evidence="1" type="ORF">Ctob_015960</name>
</gene>
<dbReference type="InterPro" id="IPR007347">
    <property type="entry name" value="SpoVS"/>
</dbReference>
<dbReference type="Gene3D" id="3.30.110.20">
    <property type="entry name" value="Alba-like domain"/>
    <property type="match status" value="1"/>
</dbReference>
<dbReference type="InterPro" id="IPR036882">
    <property type="entry name" value="Alba-like_dom_sf"/>
</dbReference>
<dbReference type="GO" id="GO:0003676">
    <property type="term" value="F:nucleic acid binding"/>
    <property type="evidence" value="ECO:0007669"/>
    <property type="project" value="InterPro"/>
</dbReference>
<comment type="caution">
    <text evidence="1">The sequence shown here is derived from an EMBL/GenBank/DDBJ whole genome shotgun (WGS) entry which is preliminary data.</text>
</comment>